<dbReference type="EC" id="3.1.-.-" evidence="2"/>
<dbReference type="Proteomes" id="UP001268542">
    <property type="component" value="Unassembled WGS sequence"/>
</dbReference>
<protein>
    <submittedName>
        <fullName evidence="2">SGNH/GDSL hydrolase family protein</fullName>
        <ecNumber evidence="2">3.1.-.-</ecNumber>
    </submittedName>
</protein>
<sequence>MPANAPYRRFVALGDSFTEGVGDADPSRPNGVRGWADRVAEVLATAAPDFAYANLAIRGRKLLQILDEQVEPALALEPDLVTIYAGANDIVRPSVDLDDLAQAYDASVARLVASGARVVVFTAFDPGSAGLYAPIRGRFALYNEHVREIADRHGATVADSWRIAHGLPDGLASADARLWDVDRMHLGPAGHQFVAIMVLDALGVEHDLTPLPLPEVPTLARSERLRADLDWTRQHLVPWVQRRLTGRSSGDTVSPRRPGLAPIE</sequence>
<organism evidence="2 3">
    <name type="scientific">Nocardioides imazamoxiresistens</name>
    <dbReference type="NCBI Taxonomy" id="3231893"/>
    <lineage>
        <taxon>Bacteria</taxon>
        <taxon>Bacillati</taxon>
        <taxon>Actinomycetota</taxon>
        <taxon>Actinomycetes</taxon>
        <taxon>Propionibacteriales</taxon>
        <taxon>Nocardioidaceae</taxon>
        <taxon>Nocardioides</taxon>
    </lineage>
</organism>
<dbReference type="GO" id="GO:0016787">
    <property type="term" value="F:hydrolase activity"/>
    <property type="evidence" value="ECO:0007669"/>
    <property type="project" value="UniProtKB-KW"/>
</dbReference>
<dbReference type="InterPro" id="IPR036514">
    <property type="entry name" value="SGNH_hydro_sf"/>
</dbReference>
<dbReference type="Gene3D" id="3.40.50.1110">
    <property type="entry name" value="SGNH hydrolase"/>
    <property type="match status" value="1"/>
</dbReference>
<reference evidence="2 3" key="1">
    <citation type="submission" date="2023-08" db="EMBL/GenBank/DDBJ databases">
        <title>Nocardioides seae sp. nov., a bacterium isolated from a soil.</title>
        <authorList>
            <person name="Wang X."/>
        </authorList>
    </citation>
    <scope>NUCLEOTIDE SEQUENCE [LARGE SCALE GENOMIC DNA]</scope>
    <source>
        <strain evidence="2 3">YZH12</strain>
    </source>
</reference>
<dbReference type="Pfam" id="PF13472">
    <property type="entry name" value="Lipase_GDSL_2"/>
    <property type="match status" value="1"/>
</dbReference>
<dbReference type="CDD" id="cd01832">
    <property type="entry name" value="SGNH_hydrolase_like_1"/>
    <property type="match status" value="1"/>
</dbReference>
<dbReference type="PANTHER" id="PTHR43784:SF2">
    <property type="entry name" value="GDSL-LIKE LIPASE_ACYLHYDROLASE, PUTATIVE (AFU_ORTHOLOGUE AFUA_2G00820)-RELATED"/>
    <property type="match status" value="1"/>
</dbReference>
<dbReference type="PANTHER" id="PTHR43784">
    <property type="entry name" value="GDSL-LIKE LIPASE/ACYLHYDROLASE, PUTATIVE (AFU_ORTHOLOGUE AFUA_2G00820)-RELATED"/>
    <property type="match status" value="1"/>
</dbReference>
<dbReference type="RefSeq" id="WP_315732826.1">
    <property type="nucleotide sequence ID" value="NZ_JAVYII010000004.1"/>
</dbReference>
<feature type="domain" description="SGNH hydrolase-type esterase" evidence="1">
    <location>
        <begin position="12"/>
        <end position="192"/>
    </location>
</feature>
<dbReference type="InterPro" id="IPR053140">
    <property type="entry name" value="GDSL_Rv0518-like"/>
</dbReference>
<keyword evidence="2" id="KW-0378">Hydrolase</keyword>
<evidence type="ECO:0000259" key="1">
    <source>
        <dbReference type="Pfam" id="PF13472"/>
    </source>
</evidence>
<dbReference type="EMBL" id="JAVYII010000004">
    <property type="protein sequence ID" value="MDT9593349.1"/>
    <property type="molecule type" value="Genomic_DNA"/>
</dbReference>
<evidence type="ECO:0000313" key="3">
    <source>
        <dbReference type="Proteomes" id="UP001268542"/>
    </source>
</evidence>
<comment type="caution">
    <text evidence="2">The sequence shown here is derived from an EMBL/GenBank/DDBJ whole genome shotgun (WGS) entry which is preliminary data.</text>
</comment>
<dbReference type="SUPFAM" id="SSF52266">
    <property type="entry name" value="SGNH hydrolase"/>
    <property type="match status" value="1"/>
</dbReference>
<accession>A0ABU3PVT1</accession>
<keyword evidence="3" id="KW-1185">Reference proteome</keyword>
<proteinExistence type="predicted"/>
<gene>
    <name evidence="2" type="ORF">RDV89_09745</name>
</gene>
<evidence type="ECO:0000313" key="2">
    <source>
        <dbReference type="EMBL" id="MDT9593349.1"/>
    </source>
</evidence>
<name>A0ABU3PVT1_9ACTN</name>
<dbReference type="InterPro" id="IPR013830">
    <property type="entry name" value="SGNH_hydro"/>
</dbReference>